<dbReference type="InterPro" id="IPR051781">
    <property type="entry name" value="Metallo-dep_Hydrolase"/>
</dbReference>
<evidence type="ECO:0000259" key="1">
    <source>
        <dbReference type="Pfam" id="PF01979"/>
    </source>
</evidence>
<dbReference type="PANTHER" id="PTHR43135">
    <property type="entry name" value="ALPHA-D-RIBOSE 1-METHYLPHOSPHONATE 5-TRIPHOSPHATE DIPHOSPHATASE"/>
    <property type="match status" value="1"/>
</dbReference>
<dbReference type="SUPFAM" id="SSF51556">
    <property type="entry name" value="Metallo-dependent hydrolases"/>
    <property type="match status" value="1"/>
</dbReference>
<evidence type="ECO:0000313" key="2">
    <source>
        <dbReference type="EMBL" id="MDW8801730.1"/>
    </source>
</evidence>
<feature type="domain" description="Amidohydrolase-related" evidence="1">
    <location>
        <begin position="14"/>
        <end position="301"/>
    </location>
</feature>
<proteinExistence type="predicted"/>
<dbReference type="EMBL" id="JARUJP010000012">
    <property type="protein sequence ID" value="MDW8801730.1"/>
    <property type="molecule type" value="Genomic_DNA"/>
</dbReference>
<organism evidence="2 3">
    <name type="scientific">Clostridium tanneri</name>
    <dbReference type="NCBI Taxonomy" id="3037988"/>
    <lineage>
        <taxon>Bacteria</taxon>
        <taxon>Bacillati</taxon>
        <taxon>Bacillota</taxon>
        <taxon>Clostridia</taxon>
        <taxon>Eubacteriales</taxon>
        <taxon>Clostridiaceae</taxon>
        <taxon>Clostridium</taxon>
    </lineage>
</organism>
<gene>
    <name evidence="2" type="ORF">P8V03_11290</name>
</gene>
<protein>
    <submittedName>
        <fullName evidence="2">Amidohydrolase family protein</fullName>
    </submittedName>
</protein>
<dbReference type="Gene3D" id="3.20.20.140">
    <property type="entry name" value="Metal-dependent hydrolases"/>
    <property type="match status" value="1"/>
</dbReference>
<dbReference type="RefSeq" id="WP_318798187.1">
    <property type="nucleotide sequence ID" value="NZ_JARUJP010000012.1"/>
</dbReference>
<dbReference type="PANTHER" id="PTHR43135:SF3">
    <property type="entry name" value="ALPHA-D-RIBOSE 1-METHYLPHOSPHONATE 5-TRIPHOSPHATE DIPHOSPHATASE"/>
    <property type="match status" value="1"/>
</dbReference>
<dbReference type="InterPro" id="IPR006680">
    <property type="entry name" value="Amidohydro-rel"/>
</dbReference>
<dbReference type="InterPro" id="IPR032466">
    <property type="entry name" value="Metal_Hydrolase"/>
</dbReference>
<keyword evidence="3" id="KW-1185">Reference proteome</keyword>
<name>A0ABU4JUA9_9CLOT</name>
<accession>A0ABU4JUA9</accession>
<dbReference type="Pfam" id="PF01979">
    <property type="entry name" value="Amidohydro_1"/>
    <property type="match status" value="1"/>
</dbReference>
<reference evidence="2 3" key="1">
    <citation type="submission" date="2023-04" db="EMBL/GenBank/DDBJ databases">
        <title>Clostridium tannerae sp. nov., isolated from the fecal material of an alpaca.</title>
        <authorList>
            <person name="Miller S."/>
            <person name="Hendry M."/>
            <person name="King J."/>
            <person name="Sankaranarayanan K."/>
            <person name="Lawson P.A."/>
        </authorList>
    </citation>
    <scope>NUCLEOTIDE SEQUENCE [LARGE SCALE GENOMIC DNA]</scope>
    <source>
        <strain evidence="2 3">A1-XYC3</strain>
    </source>
</reference>
<sequence>MNERNRIELRNSSIIDTHIHIAQNTLFNKKEWNNATMESKINWLSKILKEYKRNNITALRDGGDGIFASCLTREVARKEGITYRTPIFAICKKEHYGSFLGRAIYGIEDFKREFTILKENKLDHLKIILTGIVNFNQFGDVGEVAFTYDELEYMVKSAKEYGVPIMVHANGREGVSAAIKAGVDTIEHGFLISDKELYGMAEKGIYWTPTLSPLGNILDAKDSNFKQQLDIIREVYTIQVNNIVKAYELELKVTLGSDAGAYRVSHSAGIFDEINHFINIGFSKDTVLKICFENGSSVLKI</sequence>
<comment type="caution">
    <text evidence="2">The sequence shown here is derived from an EMBL/GenBank/DDBJ whole genome shotgun (WGS) entry which is preliminary data.</text>
</comment>
<dbReference type="Proteomes" id="UP001281656">
    <property type="component" value="Unassembled WGS sequence"/>
</dbReference>
<evidence type="ECO:0000313" key="3">
    <source>
        <dbReference type="Proteomes" id="UP001281656"/>
    </source>
</evidence>